<evidence type="ECO:0000256" key="5">
    <source>
        <dbReference type="ARBA" id="ARBA00023002"/>
    </source>
</evidence>
<dbReference type="PANTHER" id="PTHR42938">
    <property type="entry name" value="FORMATE DEHYDROGENASE 1"/>
    <property type="match status" value="1"/>
</dbReference>
<evidence type="ECO:0000256" key="8">
    <source>
        <dbReference type="ARBA" id="ARBA00048731"/>
    </source>
</evidence>
<dbReference type="GO" id="GO:0006564">
    <property type="term" value="P:L-serine biosynthetic process"/>
    <property type="evidence" value="ECO:0007669"/>
    <property type="project" value="UniProtKB-UniRule"/>
</dbReference>
<dbReference type="SUPFAM" id="SSF55021">
    <property type="entry name" value="ACT-like"/>
    <property type="match status" value="1"/>
</dbReference>
<dbReference type="GO" id="GO:0051287">
    <property type="term" value="F:NAD binding"/>
    <property type="evidence" value="ECO:0007669"/>
    <property type="project" value="UniProtKB-UniRule"/>
</dbReference>
<dbReference type="CDD" id="cd04902">
    <property type="entry name" value="ACT_3PGDH-xct"/>
    <property type="match status" value="1"/>
</dbReference>
<dbReference type="Pfam" id="PF19304">
    <property type="entry name" value="PGDH_inter"/>
    <property type="match status" value="1"/>
</dbReference>
<evidence type="ECO:0000256" key="4">
    <source>
        <dbReference type="ARBA" id="ARBA00021582"/>
    </source>
</evidence>
<evidence type="ECO:0000313" key="11">
    <source>
        <dbReference type="EMBL" id="RJP25659.1"/>
    </source>
</evidence>
<comment type="similarity">
    <text evidence="3 9">Belongs to the D-isomer specific 2-hydroxyacid dehydrogenase family.</text>
</comment>
<dbReference type="FunFam" id="3.40.50.720:FF:000021">
    <property type="entry name" value="D-3-phosphoglycerate dehydrogenase"/>
    <property type="match status" value="1"/>
</dbReference>
<comment type="caution">
    <text evidence="11">The sequence shown here is derived from an EMBL/GenBank/DDBJ whole genome shotgun (WGS) entry which is preliminary data.</text>
</comment>
<dbReference type="UniPathway" id="UPA00135">
    <property type="reaction ID" value="UER00196"/>
</dbReference>
<dbReference type="Gene3D" id="3.40.50.720">
    <property type="entry name" value="NAD(P)-binding Rossmann-like Domain"/>
    <property type="match status" value="2"/>
</dbReference>
<name>A0A3A4P3D7_ABYX5</name>
<keyword evidence="9" id="KW-0028">Amino-acid biosynthesis</keyword>
<dbReference type="AlphaFoldDB" id="A0A3A4P3D7"/>
<evidence type="ECO:0000256" key="3">
    <source>
        <dbReference type="ARBA" id="ARBA00005854"/>
    </source>
</evidence>
<evidence type="ECO:0000256" key="6">
    <source>
        <dbReference type="ARBA" id="ARBA00023027"/>
    </source>
</evidence>
<keyword evidence="6 9" id="KW-0520">NAD</keyword>
<dbReference type="GO" id="GO:0004617">
    <property type="term" value="F:phosphoglycerate dehydrogenase activity"/>
    <property type="evidence" value="ECO:0007669"/>
    <property type="project" value="UniProtKB-UniRule"/>
</dbReference>
<dbReference type="Pfam" id="PF01842">
    <property type="entry name" value="ACT"/>
    <property type="match status" value="1"/>
</dbReference>
<protein>
    <recommendedName>
        <fullName evidence="4 9">D-3-phosphoglycerate dehydrogenase</fullName>
        <ecNumber evidence="9">1.1.1.95</ecNumber>
    </recommendedName>
</protein>
<evidence type="ECO:0000313" key="12">
    <source>
        <dbReference type="Proteomes" id="UP000265882"/>
    </source>
</evidence>
<dbReference type="PROSITE" id="PS00671">
    <property type="entry name" value="D_2_HYDROXYACID_DH_3"/>
    <property type="match status" value="1"/>
</dbReference>
<dbReference type="Proteomes" id="UP000265882">
    <property type="component" value="Unassembled WGS sequence"/>
</dbReference>
<dbReference type="Gene3D" id="3.30.1330.90">
    <property type="entry name" value="D-3-phosphoglycerate dehydrogenase, domain 3"/>
    <property type="match status" value="1"/>
</dbReference>
<comment type="catalytic activity">
    <reaction evidence="7">
        <text>(R)-2-hydroxyglutarate + NAD(+) = 2-oxoglutarate + NADH + H(+)</text>
        <dbReference type="Rhea" id="RHEA:49612"/>
        <dbReference type="ChEBI" id="CHEBI:15378"/>
        <dbReference type="ChEBI" id="CHEBI:15801"/>
        <dbReference type="ChEBI" id="CHEBI:16810"/>
        <dbReference type="ChEBI" id="CHEBI:57540"/>
        <dbReference type="ChEBI" id="CHEBI:57945"/>
        <dbReference type="EC" id="1.1.1.399"/>
    </reaction>
</comment>
<dbReference type="InterPro" id="IPR029753">
    <property type="entry name" value="D-isomer_DH_CS"/>
</dbReference>
<feature type="domain" description="ACT" evidence="10">
    <location>
        <begin position="465"/>
        <end position="537"/>
    </location>
</feature>
<dbReference type="InterPro" id="IPR036291">
    <property type="entry name" value="NAD(P)-bd_dom_sf"/>
</dbReference>
<dbReference type="NCBIfam" id="TIGR01327">
    <property type="entry name" value="PGDH"/>
    <property type="match status" value="1"/>
</dbReference>
<dbReference type="SUPFAM" id="SSF143548">
    <property type="entry name" value="Serine metabolism enzymes domain"/>
    <property type="match status" value="1"/>
</dbReference>
<dbReference type="InterPro" id="IPR045626">
    <property type="entry name" value="PGDH_ASB_dom"/>
</dbReference>
<organism evidence="11 12">
    <name type="scientific">Abyssobacteria bacterium (strain SURF_5)</name>
    <dbReference type="NCBI Taxonomy" id="2093360"/>
    <lineage>
        <taxon>Bacteria</taxon>
        <taxon>Pseudomonadati</taxon>
        <taxon>Candidatus Hydrogenedentota</taxon>
        <taxon>Candidatus Abyssobacteria</taxon>
    </lineage>
</organism>
<evidence type="ECO:0000259" key="10">
    <source>
        <dbReference type="PROSITE" id="PS51671"/>
    </source>
</evidence>
<dbReference type="InterPro" id="IPR002912">
    <property type="entry name" value="ACT_dom"/>
</dbReference>
<dbReference type="InterPro" id="IPR006139">
    <property type="entry name" value="D-isomer_2_OHA_DH_cat_dom"/>
</dbReference>
<dbReference type="EMBL" id="QZKU01000019">
    <property type="protein sequence ID" value="RJP25659.1"/>
    <property type="molecule type" value="Genomic_DNA"/>
</dbReference>
<proteinExistence type="inferred from homology"/>
<gene>
    <name evidence="11" type="ORF">C4520_01940</name>
</gene>
<dbReference type="CDD" id="cd12173">
    <property type="entry name" value="PGDH_4"/>
    <property type="match status" value="1"/>
</dbReference>
<dbReference type="InterPro" id="IPR029752">
    <property type="entry name" value="D-isomer_DH_CS1"/>
</dbReference>
<evidence type="ECO:0000256" key="1">
    <source>
        <dbReference type="ARBA" id="ARBA00003800"/>
    </source>
</evidence>
<dbReference type="PANTHER" id="PTHR42938:SF47">
    <property type="entry name" value="HYDROXYPYRUVATE REDUCTASE"/>
    <property type="match status" value="1"/>
</dbReference>
<dbReference type="InterPro" id="IPR006236">
    <property type="entry name" value="PGDH"/>
</dbReference>
<keyword evidence="9" id="KW-0718">Serine biosynthesis</keyword>
<dbReference type="SUPFAM" id="SSF51735">
    <property type="entry name" value="NAD(P)-binding Rossmann-fold domains"/>
    <property type="match status" value="1"/>
</dbReference>
<dbReference type="FunFam" id="3.30.70.260:FF:000008">
    <property type="entry name" value="D-3-phosphoglycerate dehydrogenase, chloroplastic"/>
    <property type="match status" value="1"/>
</dbReference>
<evidence type="ECO:0000256" key="2">
    <source>
        <dbReference type="ARBA" id="ARBA00005216"/>
    </source>
</evidence>
<evidence type="ECO:0000256" key="9">
    <source>
        <dbReference type="RuleBase" id="RU363003"/>
    </source>
</evidence>
<dbReference type="PROSITE" id="PS51671">
    <property type="entry name" value="ACT"/>
    <property type="match status" value="1"/>
</dbReference>
<comment type="catalytic activity">
    <reaction evidence="8 9">
        <text>(2R)-3-phosphoglycerate + NAD(+) = 3-phosphooxypyruvate + NADH + H(+)</text>
        <dbReference type="Rhea" id="RHEA:12641"/>
        <dbReference type="ChEBI" id="CHEBI:15378"/>
        <dbReference type="ChEBI" id="CHEBI:18110"/>
        <dbReference type="ChEBI" id="CHEBI:57540"/>
        <dbReference type="ChEBI" id="CHEBI:57945"/>
        <dbReference type="ChEBI" id="CHEBI:58272"/>
        <dbReference type="EC" id="1.1.1.95"/>
    </reaction>
</comment>
<evidence type="ECO:0000256" key="7">
    <source>
        <dbReference type="ARBA" id="ARBA00048126"/>
    </source>
</evidence>
<reference evidence="11 12" key="1">
    <citation type="journal article" date="2017" name="ISME J.">
        <title>Energy and carbon metabolisms in a deep terrestrial subsurface fluid microbial community.</title>
        <authorList>
            <person name="Momper L."/>
            <person name="Jungbluth S.P."/>
            <person name="Lee M.D."/>
            <person name="Amend J.P."/>
        </authorList>
    </citation>
    <scope>NUCLEOTIDE SEQUENCE [LARGE SCALE GENOMIC DNA]</scope>
    <source>
        <strain evidence="11">SURF_5</strain>
    </source>
</reference>
<dbReference type="EC" id="1.1.1.95" evidence="9"/>
<dbReference type="FunFam" id="3.30.1330.90:FF:000003">
    <property type="entry name" value="D-3-phosphoglycerate dehydrogenase"/>
    <property type="match status" value="1"/>
</dbReference>
<dbReference type="InterPro" id="IPR045865">
    <property type="entry name" value="ACT-like_dom_sf"/>
</dbReference>
<dbReference type="Pfam" id="PF02826">
    <property type="entry name" value="2-Hacid_dh_C"/>
    <property type="match status" value="1"/>
</dbReference>
<dbReference type="InterPro" id="IPR029009">
    <property type="entry name" value="ASB_dom_sf"/>
</dbReference>
<dbReference type="PROSITE" id="PS00670">
    <property type="entry name" value="D_2_HYDROXYACID_DH_2"/>
    <property type="match status" value="1"/>
</dbReference>
<dbReference type="Pfam" id="PF00389">
    <property type="entry name" value="2-Hacid_dh"/>
    <property type="match status" value="1"/>
</dbReference>
<dbReference type="Gene3D" id="3.30.70.260">
    <property type="match status" value="1"/>
</dbReference>
<dbReference type="SUPFAM" id="SSF52283">
    <property type="entry name" value="Formate/glycerate dehydrogenase catalytic domain-like"/>
    <property type="match status" value="1"/>
</dbReference>
<dbReference type="InterPro" id="IPR006140">
    <property type="entry name" value="D-isomer_DH_NAD-bd"/>
</dbReference>
<comment type="pathway">
    <text evidence="2 9">Amino-acid biosynthesis; L-serine biosynthesis; L-serine from 3-phospho-D-glycerate: step 1/3.</text>
</comment>
<keyword evidence="5 9" id="KW-0560">Oxidoreductase</keyword>
<comment type="function">
    <text evidence="1">Catalyzes the reversible oxidation of 3-phospho-D-glycerate to 3-phosphonooxypyruvate, the first step of the phosphorylated L-serine biosynthesis pathway. Also catalyzes the reversible oxidation of 2-hydroxyglutarate to 2-oxoglutarate.</text>
</comment>
<dbReference type="PROSITE" id="PS00065">
    <property type="entry name" value="D_2_HYDROXYACID_DH_1"/>
    <property type="match status" value="1"/>
</dbReference>
<accession>A0A3A4P3D7</accession>
<sequence>MNENKNRKQVQARILVSDPLAEQGITFIKSHNGFHVDVKSKLDATELLSVIPAYDALIVRSETKVTEKVLEAGKNLKVVGRAGVGLDNIDVNAATKRGVVVLNAPGGNTISTAEHAVSMMLALARNIPQACSSVKSRKWERKRFTGTEVYAKTLGIIGLGRIGGEVARRAHALGMKLLGYDPIISPEKARSLNVEPVDLDDLIRRSDFITLHVPLTDQTRNLISSRQFAIMKDDVRIINCARGGIVDEVALLQALDSGKVAGAALDVFEKEPPLDSPLLDHDRVIVTPHLGASTEEAQVSVACEVADQVIRALRGEPVPFAVNVPPIDPEAYRELKPYLDLAEKLGRFQSQYPLGNVRELVVEVFGEIENYDLRPIRTAVIKGFLEVFLHENVNYVNAPVLLADRKIAVTERKGKMLRDYANLITVRAITDREENSVAGTLFSLTTPRIVRLNEFHVDIWPEGVVLICLNEDKPGIIGGLGTLMANNNINIGAMTLGRTKRGGKAATILNLDAELTAEILDEVKSVKYVNDAKVVIL</sequence>